<sequence length="35" mass="4078">MIEVTVDTKQFKKFTRRFPSQVDFATSKAINKTTL</sequence>
<proteinExistence type="predicted"/>
<reference evidence="1" key="1">
    <citation type="journal article" date="2015" name="Nature">
        <title>Complex archaea that bridge the gap between prokaryotes and eukaryotes.</title>
        <authorList>
            <person name="Spang A."/>
            <person name="Saw J.H."/>
            <person name="Jorgensen S.L."/>
            <person name="Zaremba-Niedzwiedzka K."/>
            <person name="Martijn J."/>
            <person name="Lind A.E."/>
            <person name="van Eijk R."/>
            <person name="Schleper C."/>
            <person name="Guy L."/>
            <person name="Ettema T.J."/>
        </authorList>
    </citation>
    <scope>NUCLEOTIDE SEQUENCE</scope>
</reference>
<accession>A0A0F9K474</accession>
<gene>
    <name evidence="1" type="ORF">LCGC14_1747720</name>
</gene>
<comment type="caution">
    <text evidence="1">The sequence shown here is derived from an EMBL/GenBank/DDBJ whole genome shotgun (WGS) entry which is preliminary data.</text>
</comment>
<dbReference type="EMBL" id="LAZR01016079">
    <property type="protein sequence ID" value="KKM06063.1"/>
    <property type="molecule type" value="Genomic_DNA"/>
</dbReference>
<feature type="non-terminal residue" evidence="1">
    <location>
        <position position="35"/>
    </location>
</feature>
<evidence type="ECO:0000313" key="1">
    <source>
        <dbReference type="EMBL" id="KKM06063.1"/>
    </source>
</evidence>
<name>A0A0F9K474_9ZZZZ</name>
<protein>
    <submittedName>
        <fullName evidence="1">Uncharacterized protein</fullName>
    </submittedName>
</protein>
<dbReference type="AlphaFoldDB" id="A0A0F9K474"/>
<organism evidence="1">
    <name type="scientific">marine sediment metagenome</name>
    <dbReference type="NCBI Taxonomy" id="412755"/>
    <lineage>
        <taxon>unclassified sequences</taxon>
        <taxon>metagenomes</taxon>
        <taxon>ecological metagenomes</taxon>
    </lineage>
</organism>